<dbReference type="InterPro" id="IPR023214">
    <property type="entry name" value="HAD_sf"/>
</dbReference>
<proteinExistence type="predicted"/>
<evidence type="ECO:0000313" key="2">
    <source>
        <dbReference type="Proteomes" id="UP001324427"/>
    </source>
</evidence>
<dbReference type="PANTHER" id="PTHR20371:SF1">
    <property type="entry name" value="ENOLASE-PHOSPHATASE E1"/>
    <property type="match status" value="1"/>
</dbReference>
<reference evidence="1 2" key="1">
    <citation type="submission" date="2021-11" db="EMBL/GenBank/DDBJ databases">
        <title>Black yeast isolated from Biological Soil Crust.</title>
        <authorList>
            <person name="Kurbessoian T."/>
        </authorList>
    </citation>
    <scope>NUCLEOTIDE SEQUENCE [LARGE SCALE GENOMIC DNA]</scope>
    <source>
        <strain evidence="1 2">CCFEE 5522</strain>
    </source>
</reference>
<dbReference type="Gene3D" id="3.40.50.1000">
    <property type="entry name" value="HAD superfamily/HAD-like"/>
    <property type="match status" value="1"/>
</dbReference>
<sequence length="180" mass="19757">MQRQAFQPYRDAFPEDVRASPETFQAHVEDLTRRDVKIAYHKNLQGYLWEDGYKSGAYSTPLFPDVAPRLRKWKDEGVQLAIYSSGSVFAQKLLFQHVSVHDSAAGKKIIGSHSAEDAESTSAAADGEGVVMAEPSKQVTDMTDLISGWFDTTNAGLKSEANSYSKIAATLNVRCTSCSS</sequence>
<accession>A0AAV9JZP9</accession>
<dbReference type="GO" id="GO:0019509">
    <property type="term" value="P:L-methionine salvage from methylthioadenosine"/>
    <property type="evidence" value="ECO:0007669"/>
    <property type="project" value="TreeGrafter"/>
</dbReference>
<dbReference type="SUPFAM" id="SSF56784">
    <property type="entry name" value="HAD-like"/>
    <property type="match status" value="1"/>
</dbReference>
<dbReference type="PANTHER" id="PTHR20371">
    <property type="entry name" value="ENOLASE-PHOSPHATASE E1"/>
    <property type="match status" value="1"/>
</dbReference>
<dbReference type="Proteomes" id="UP001324427">
    <property type="component" value="Unassembled WGS sequence"/>
</dbReference>
<dbReference type="InterPro" id="IPR036412">
    <property type="entry name" value="HAD-like_sf"/>
</dbReference>
<comment type="caution">
    <text evidence="1">The sequence shown here is derived from an EMBL/GenBank/DDBJ whole genome shotgun (WGS) entry which is preliminary data.</text>
</comment>
<dbReference type="EMBL" id="JAVFHQ010000001">
    <property type="protein sequence ID" value="KAK4550860.1"/>
    <property type="molecule type" value="Genomic_DNA"/>
</dbReference>
<protein>
    <recommendedName>
        <fullName evidence="3">Enolase-phosphatase E1</fullName>
    </recommendedName>
</protein>
<gene>
    <name evidence="1" type="ORF">LTR36_000440</name>
</gene>
<dbReference type="AlphaFoldDB" id="A0AAV9JZP9"/>
<name>A0AAV9JZP9_9PEZI</name>
<organism evidence="1 2">
    <name type="scientific">Oleoguttula mirabilis</name>
    <dbReference type="NCBI Taxonomy" id="1507867"/>
    <lineage>
        <taxon>Eukaryota</taxon>
        <taxon>Fungi</taxon>
        <taxon>Dikarya</taxon>
        <taxon>Ascomycota</taxon>
        <taxon>Pezizomycotina</taxon>
        <taxon>Dothideomycetes</taxon>
        <taxon>Dothideomycetidae</taxon>
        <taxon>Mycosphaerellales</taxon>
        <taxon>Teratosphaeriaceae</taxon>
        <taxon>Oleoguttula</taxon>
    </lineage>
</organism>
<evidence type="ECO:0008006" key="3">
    <source>
        <dbReference type="Google" id="ProtNLM"/>
    </source>
</evidence>
<evidence type="ECO:0000313" key="1">
    <source>
        <dbReference type="EMBL" id="KAK4550860.1"/>
    </source>
</evidence>
<dbReference type="GO" id="GO:0043874">
    <property type="term" value="F:acireductone synthase activity"/>
    <property type="evidence" value="ECO:0007669"/>
    <property type="project" value="TreeGrafter"/>
</dbReference>
<keyword evidence="2" id="KW-1185">Reference proteome</keyword>